<dbReference type="InterPro" id="IPR036095">
    <property type="entry name" value="PTS_EIIB-like_sf"/>
</dbReference>
<sequence>MAKNLLFVCATGIATSTAVTEKVMEFLKEKGVTNVNYSQTNVASVQSTADDADLIVSTTKIPYELNTPVINGLALITGVREEKVLDAIYEQLTEGE</sequence>
<gene>
    <name evidence="3" type="ORF">I6N96_08115</name>
</gene>
<reference evidence="3 4" key="1">
    <citation type="submission" date="2020-12" db="EMBL/GenBank/DDBJ databases">
        <title>Vagococcus allomyrinae sp. nov. and Enterococcus lavae sp. nov., isolated from the larvae of Allomyrina dichotoma.</title>
        <authorList>
            <person name="Lee S.D."/>
        </authorList>
    </citation>
    <scope>NUCLEOTIDE SEQUENCE [LARGE SCALE GENOMIC DNA]</scope>
    <source>
        <strain evidence="3 4">BWM-S5</strain>
    </source>
</reference>
<comment type="caution">
    <text evidence="3">The sequence shown here is derived from an EMBL/GenBank/DDBJ whole genome shotgun (WGS) entry which is preliminary data.</text>
</comment>
<dbReference type="EMBL" id="JAEDXU010000003">
    <property type="protein sequence ID" value="MBP1046247.1"/>
    <property type="molecule type" value="Genomic_DNA"/>
</dbReference>
<dbReference type="Gene3D" id="3.40.50.2300">
    <property type="match status" value="1"/>
</dbReference>
<name>A0ABS4CI40_9ENTE</name>
<dbReference type="SUPFAM" id="SSF52794">
    <property type="entry name" value="PTS system IIB component-like"/>
    <property type="match status" value="1"/>
</dbReference>
<dbReference type="CDD" id="cd05566">
    <property type="entry name" value="PTS_IIB_galactitol"/>
    <property type="match status" value="1"/>
</dbReference>
<keyword evidence="4" id="KW-1185">Reference proteome</keyword>
<dbReference type="InterPro" id="IPR003501">
    <property type="entry name" value="PTS_EIIB_2/3"/>
</dbReference>
<dbReference type="PROSITE" id="PS51099">
    <property type="entry name" value="PTS_EIIB_TYPE_2"/>
    <property type="match status" value="1"/>
</dbReference>
<keyword evidence="1" id="KW-0808">Transferase</keyword>
<dbReference type="Proteomes" id="UP000673375">
    <property type="component" value="Unassembled WGS sequence"/>
</dbReference>
<keyword evidence="3" id="KW-0762">Sugar transport</keyword>
<evidence type="ECO:0000313" key="3">
    <source>
        <dbReference type="EMBL" id="MBP1046247.1"/>
    </source>
</evidence>
<evidence type="ECO:0000256" key="1">
    <source>
        <dbReference type="ARBA" id="ARBA00022679"/>
    </source>
</evidence>
<dbReference type="RefSeq" id="WP_209557062.1">
    <property type="nucleotide sequence ID" value="NZ_JAEDXU010000003.1"/>
</dbReference>
<evidence type="ECO:0000259" key="2">
    <source>
        <dbReference type="PROSITE" id="PS51099"/>
    </source>
</evidence>
<proteinExistence type="predicted"/>
<feature type="domain" description="PTS EIIB type-2" evidence="2">
    <location>
        <begin position="3"/>
        <end position="96"/>
    </location>
</feature>
<protein>
    <submittedName>
        <fullName evidence="3">PTS sugar transporter subunit IIB</fullName>
    </submittedName>
</protein>
<accession>A0ABS4CI40</accession>
<organism evidence="3 4">
    <name type="scientific">Enterococcus larvae</name>
    <dbReference type="NCBI Taxonomy" id="2794352"/>
    <lineage>
        <taxon>Bacteria</taxon>
        <taxon>Bacillati</taxon>
        <taxon>Bacillota</taxon>
        <taxon>Bacilli</taxon>
        <taxon>Lactobacillales</taxon>
        <taxon>Enterococcaceae</taxon>
        <taxon>Enterococcus</taxon>
    </lineage>
</organism>
<evidence type="ECO:0000313" key="4">
    <source>
        <dbReference type="Proteomes" id="UP000673375"/>
    </source>
</evidence>
<keyword evidence="3" id="KW-0813">Transport</keyword>
<dbReference type="Pfam" id="PF02302">
    <property type="entry name" value="PTS_IIB"/>
    <property type="match status" value="1"/>
</dbReference>
<dbReference type="InterPro" id="IPR013011">
    <property type="entry name" value="PTS_EIIB_2"/>
</dbReference>